<keyword evidence="1" id="KW-0813">Transport</keyword>
<keyword evidence="8" id="KW-0732">Signal</keyword>
<dbReference type="PRINTS" id="PR00604">
    <property type="entry name" value="CYTCHRMECIAB"/>
</dbReference>
<evidence type="ECO:0000256" key="6">
    <source>
        <dbReference type="PROSITE-ProRule" id="PRU00433"/>
    </source>
</evidence>
<dbReference type="SUPFAM" id="SSF46626">
    <property type="entry name" value="Cytochrome c"/>
    <property type="match status" value="1"/>
</dbReference>
<evidence type="ECO:0000256" key="2">
    <source>
        <dbReference type="ARBA" id="ARBA00022617"/>
    </source>
</evidence>
<dbReference type="PROSITE" id="PS51007">
    <property type="entry name" value="CYTC"/>
    <property type="match status" value="1"/>
</dbReference>
<keyword evidence="3 6" id="KW-0479">Metal-binding</keyword>
<feature type="domain" description="Cytochrome c" evidence="9">
    <location>
        <begin position="70"/>
        <end position="170"/>
    </location>
</feature>
<dbReference type="InterPro" id="IPR002327">
    <property type="entry name" value="Cyt_c_1A/1B"/>
</dbReference>
<sequence length="185" mass="19172">MRFSAAAPLALIAALALAGCGGADPAPAAPAEPSAQEAPATPAPVPATPAVAPGEPSPEFANLPAPYNTANYAVGARTWKLCQSCHLTAEGAGNLVGPNLHGIFSRQVATVEGFAYSPALSAETFMWTPEQLDHWLENPRTFVPGNRMSFSGVRREADRLGVIAYLMVETGYEGEAAPAEEAPAE</sequence>
<dbReference type="PANTHER" id="PTHR11961">
    <property type="entry name" value="CYTOCHROME C"/>
    <property type="match status" value="1"/>
</dbReference>
<reference evidence="10 11" key="1">
    <citation type="submission" date="2013-04" db="EMBL/GenBank/DDBJ databases">
        <title>Hyphomonas hirschiana VP5 Genome Sequencing.</title>
        <authorList>
            <person name="Lai Q."/>
            <person name="Shao Z."/>
        </authorList>
    </citation>
    <scope>NUCLEOTIDE SEQUENCE [LARGE SCALE GENOMIC DNA]</scope>
    <source>
        <strain evidence="10 11">VP5</strain>
    </source>
</reference>
<feature type="chain" id="PRO_5001573077" evidence="8">
    <location>
        <begin position="19"/>
        <end position="185"/>
    </location>
</feature>
<dbReference type="AlphaFoldDB" id="A0A059FZU3"/>
<evidence type="ECO:0000256" key="5">
    <source>
        <dbReference type="ARBA" id="ARBA00023004"/>
    </source>
</evidence>
<dbReference type="EMBL" id="ARYI01000001">
    <property type="protein sequence ID" value="KCZ96150.1"/>
    <property type="molecule type" value="Genomic_DNA"/>
</dbReference>
<dbReference type="GO" id="GO:0009055">
    <property type="term" value="F:electron transfer activity"/>
    <property type="evidence" value="ECO:0007669"/>
    <property type="project" value="InterPro"/>
</dbReference>
<dbReference type="GO" id="GO:0046872">
    <property type="term" value="F:metal ion binding"/>
    <property type="evidence" value="ECO:0007669"/>
    <property type="project" value="UniProtKB-KW"/>
</dbReference>
<evidence type="ECO:0000259" key="9">
    <source>
        <dbReference type="PROSITE" id="PS51007"/>
    </source>
</evidence>
<organism evidence="10 11">
    <name type="scientific">Hyphomonas hirschiana VP5</name>
    <dbReference type="NCBI Taxonomy" id="1280951"/>
    <lineage>
        <taxon>Bacteria</taxon>
        <taxon>Pseudomonadati</taxon>
        <taxon>Pseudomonadota</taxon>
        <taxon>Alphaproteobacteria</taxon>
        <taxon>Hyphomonadales</taxon>
        <taxon>Hyphomonadaceae</taxon>
        <taxon>Hyphomonas</taxon>
    </lineage>
</organism>
<evidence type="ECO:0000256" key="7">
    <source>
        <dbReference type="SAM" id="MobiDB-lite"/>
    </source>
</evidence>
<evidence type="ECO:0000256" key="3">
    <source>
        <dbReference type="ARBA" id="ARBA00022723"/>
    </source>
</evidence>
<evidence type="ECO:0000313" key="10">
    <source>
        <dbReference type="EMBL" id="KCZ96150.1"/>
    </source>
</evidence>
<proteinExistence type="predicted"/>
<evidence type="ECO:0000313" key="11">
    <source>
        <dbReference type="Proteomes" id="UP000025061"/>
    </source>
</evidence>
<accession>A0A059FZU3</accession>
<feature type="region of interest" description="Disordered" evidence="7">
    <location>
        <begin position="26"/>
        <end position="57"/>
    </location>
</feature>
<evidence type="ECO:0000256" key="8">
    <source>
        <dbReference type="SAM" id="SignalP"/>
    </source>
</evidence>
<dbReference type="InterPro" id="IPR036909">
    <property type="entry name" value="Cyt_c-like_dom_sf"/>
</dbReference>
<dbReference type="Gene3D" id="1.10.760.10">
    <property type="entry name" value="Cytochrome c-like domain"/>
    <property type="match status" value="1"/>
</dbReference>
<keyword evidence="4" id="KW-0249">Electron transport</keyword>
<evidence type="ECO:0000256" key="4">
    <source>
        <dbReference type="ARBA" id="ARBA00022982"/>
    </source>
</evidence>
<name>A0A059FZU3_9PROT</name>
<dbReference type="RefSeq" id="WP_011645939.1">
    <property type="nucleotide sequence ID" value="NZ_ARYI01000001.1"/>
</dbReference>
<dbReference type="GO" id="GO:0020037">
    <property type="term" value="F:heme binding"/>
    <property type="evidence" value="ECO:0007669"/>
    <property type="project" value="InterPro"/>
</dbReference>
<evidence type="ECO:0000256" key="1">
    <source>
        <dbReference type="ARBA" id="ARBA00022448"/>
    </source>
</evidence>
<keyword evidence="2 6" id="KW-0349">Heme</keyword>
<dbReference type="Proteomes" id="UP000025061">
    <property type="component" value="Unassembled WGS sequence"/>
</dbReference>
<keyword evidence="11" id="KW-1185">Reference proteome</keyword>
<dbReference type="InterPro" id="IPR009056">
    <property type="entry name" value="Cyt_c-like_dom"/>
</dbReference>
<feature type="signal peptide" evidence="8">
    <location>
        <begin position="1"/>
        <end position="18"/>
    </location>
</feature>
<gene>
    <name evidence="10" type="ORF">HHI_00685</name>
</gene>
<feature type="compositionally biased region" description="Low complexity" evidence="7">
    <location>
        <begin position="26"/>
        <end position="40"/>
    </location>
</feature>
<keyword evidence="5 6" id="KW-0408">Iron</keyword>
<dbReference type="PATRIC" id="fig|1280951.3.peg.137"/>
<protein>
    <submittedName>
        <fullName evidence="10">Cytochrome c family protein</fullName>
    </submittedName>
</protein>
<comment type="caution">
    <text evidence="10">The sequence shown here is derived from an EMBL/GenBank/DDBJ whole genome shotgun (WGS) entry which is preliminary data.</text>
</comment>
<dbReference type="OrthoDB" id="9805828at2"/>
<dbReference type="PROSITE" id="PS51257">
    <property type="entry name" value="PROKAR_LIPOPROTEIN"/>
    <property type="match status" value="1"/>
</dbReference>